<name>A0A4R3N2N1_9GAMM</name>
<sequence length="286" mass="31686">MSSPFLLRCLLLSCSINAEAATRDVPVQGPQREQTVRQVVIHATGGPDCDPLRRFRGDTLDGIVGHFLRHQGRISIHYIIGRDGEVVRMVPESMVAYHTRGQNADSIGIELINDGDGQDPFADAQIAALTSLLRDILDRYGLTGSDIRTHAELDDSSLTCNGKQIKRKQDPGPAFPWTALQRQLKQRAVTPKPEQRAQLDRREAELRAALQAIERDLDDARNALGRNRPRRASSPPVADPVAQAEDDRRGSIQEAISQLLRRETELRAEIRALRRATGDGSLTGEK</sequence>
<feature type="coiled-coil region" evidence="5">
    <location>
        <begin position="196"/>
        <end position="223"/>
    </location>
</feature>
<evidence type="ECO:0000256" key="6">
    <source>
        <dbReference type="SAM" id="MobiDB-lite"/>
    </source>
</evidence>
<reference evidence="9 10" key="1">
    <citation type="submission" date="2019-03" db="EMBL/GenBank/DDBJ databases">
        <title>Genomic Encyclopedia of Type Strains, Phase IV (KMG-IV): sequencing the most valuable type-strain genomes for metagenomic binning, comparative biology and taxonomic classification.</title>
        <authorList>
            <person name="Goeker M."/>
        </authorList>
    </citation>
    <scope>NUCLEOTIDE SEQUENCE [LARGE SCALE GENOMIC DNA]</scope>
    <source>
        <strain evidence="9 10">DSM 13587</strain>
    </source>
</reference>
<evidence type="ECO:0000256" key="3">
    <source>
        <dbReference type="ARBA" id="ARBA00022801"/>
    </source>
</evidence>
<dbReference type="Gene3D" id="3.40.80.10">
    <property type="entry name" value="Peptidoglycan recognition protein-like"/>
    <property type="match status" value="1"/>
</dbReference>
<comment type="catalytic activity">
    <reaction evidence="1">
        <text>Hydrolyzes the link between N-acetylmuramoyl residues and L-amino acid residues in certain cell-wall glycopeptides.</text>
        <dbReference type="EC" id="3.5.1.28"/>
    </reaction>
</comment>
<organism evidence="9 10">
    <name type="scientific">Thiobaca trueperi</name>
    <dbReference type="NCBI Taxonomy" id="127458"/>
    <lineage>
        <taxon>Bacteria</taxon>
        <taxon>Pseudomonadati</taxon>
        <taxon>Pseudomonadota</taxon>
        <taxon>Gammaproteobacteria</taxon>
        <taxon>Chromatiales</taxon>
        <taxon>Chromatiaceae</taxon>
        <taxon>Thiobaca</taxon>
    </lineage>
</organism>
<proteinExistence type="predicted"/>
<feature type="region of interest" description="Disordered" evidence="6">
    <location>
        <begin position="225"/>
        <end position="253"/>
    </location>
</feature>
<evidence type="ECO:0000259" key="8">
    <source>
        <dbReference type="SMART" id="SM00644"/>
    </source>
</evidence>
<feature type="domain" description="N-acetylmuramoyl-L-alanine amidase" evidence="8">
    <location>
        <begin position="25"/>
        <end position="172"/>
    </location>
</feature>
<dbReference type="Pfam" id="PF01510">
    <property type="entry name" value="Amidase_2"/>
    <property type="match status" value="1"/>
</dbReference>
<comment type="caution">
    <text evidence="9">The sequence shown here is derived from an EMBL/GenBank/DDBJ whole genome shotgun (WGS) entry which is preliminary data.</text>
</comment>
<dbReference type="AlphaFoldDB" id="A0A4R3N2N1"/>
<evidence type="ECO:0000256" key="1">
    <source>
        <dbReference type="ARBA" id="ARBA00001561"/>
    </source>
</evidence>
<dbReference type="SMART" id="SM00644">
    <property type="entry name" value="Ami_2"/>
    <property type="match status" value="1"/>
</dbReference>
<gene>
    <name evidence="9" type="ORF">EDC35_104158</name>
</gene>
<protein>
    <recommendedName>
        <fullName evidence="2">N-acetylmuramoyl-L-alanine amidase</fullName>
        <ecNumber evidence="2">3.5.1.28</ecNumber>
    </recommendedName>
</protein>
<dbReference type="GO" id="GO:0009254">
    <property type="term" value="P:peptidoglycan turnover"/>
    <property type="evidence" value="ECO:0007669"/>
    <property type="project" value="TreeGrafter"/>
</dbReference>
<dbReference type="SUPFAM" id="SSF55846">
    <property type="entry name" value="N-acetylmuramoyl-L-alanine amidase-like"/>
    <property type="match status" value="1"/>
</dbReference>
<keyword evidence="7" id="KW-0732">Signal</keyword>
<feature type="chain" id="PRO_5020650009" description="N-acetylmuramoyl-L-alanine amidase" evidence="7">
    <location>
        <begin position="21"/>
        <end position="286"/>
    </location>
</feature>
<evidence type="ECO:0000313" key="10">
    <source>
        <dbReference type="Proteomes" id="UP000295717"/>
    </source>
</evidence>
<accession>A0A4R3N2N1</accession>
<dbReference type="EC" id="3.5.1.28" evidence="2"/>
<keyword evidence="3" id="KW-0378">Hydrolase</keyword>
<dbReference type="GO" id="GO:0008745">
    <property type="term" value="F:N-acetylmuramoyl-L-alanine amidase activity"/>
    <property type="evidence" value="ECO:0007669"/>
    <property type="project" value="UniProtKB-EC"/>
</dbReference>
<dbReference type="InterPro" id="IPR002502">
    <property type="entry name" value="Amidase_domain"/>
</dbReference>
<keyword evidence="5" id="KW-0175">Coiled coil</keyword>
<feature type="signal peptide" evidence="7">
    <location>
        <begin position="1"/>
        <end position="20"/>
    </location>
</feature>
<dbReference type="RefSeq" id="WP_243651567.1">
    <property type="nucleotide sequence ID" value="NZ_SMAO01000004.1"/>
</dbReference>
<dbReference type="PANTHER" id="PTHR30417:SF1">
    <property type="entry name" value="N-ACETYLMURAMOYL-L-ALANINE AMIDASE AMID"/>
    <property type="match status" value="1"/>
</dbReference>
<keyword evidence="4" id="KW-0961">Cell wall biogenesis/degradation</keyword>
<evidence type="ECO:0000256" key="5">
    <source>
        <dbReference type="SAM" id="Coils"/>
    </source>
</evidence>
<dbReference type="EMBL" id="SMAO01000004">
    <property type="protein sequence ID" value="TCT21303.1"/>
    <property type="molecule type" value="Genomic_DNA"/>
</dbReference>
<evidence type="ECO:0000256" key="4">
    <source>
        <dbReference type="ARBA" id="ARBA00023316"/>
    </source>
</evidence>
<dbReference type="InterPro" id="IPR036505">
    <property type="entry name" value="Amidase/PGRP_sf"/>
</dbReference>
<dbReference type="Proteomes" id="UP000295717">
    <property type="component" value="Unassembled WGS sequence"/>
</dbReference>
<evidence type="ECO:0000256" key="2">
    <source>
        <dbReference type="ARBA" id="ARBA00011901"/>
    </source>
</evidence>
<evidence type="ECO:0000256" key="7">
    <source>
        <dbReference type="SAM" id="SignalP"/>
    </source>
</evidence>
<dbReference type="GO" id="GO:0009253">
    <property type="term" value="P:peptidoglycan catabolic process"/>
    <property type="evidence" value="ECO:0007669"/>
    <property type="project" value="InterPro"/>
</dbReference>
<dbReference type="PANTHER" id="PTHR30417">
    <property type="entry name" value="N-ACETYLMURAMOYL-L-ALANINE AMIDASE AMID"/>
    <property type="match status" value="1"/>
</dbReference>
<dbReference type="InterPro" id="IPR051206">
    <property type="entry name" value="NAMLAA_amidase_2"/>
</dbReference>
<dbReference type="GO" id="GO:0071555">
    <property type="term" value="P:cell wall organization"/>
    <property type="evidence" value="ECO:0007669"/>
    <property type="project" value="UniProtKB-KW"/>
</dbReference>
<keyword evidence="10" id="KW-1185">Reference proteome</keyword>
<evidence type="ECO:0000313" key="9">
    <source>
        <dbReference type="EMBL" id="TCT21303.1"/>
    </source>
</evidence>
<dbReference type="CDD" id="cd06583">
    <property type="entry name" value="PGRP"/>
    <property type="match status" value="1"/>
</dbReference>